<keyword evidence="9" id="KW-1185">Reference proteome</keyword>
<evidence type="ECO:0000256" key="3">
    <source>
        <dbReference type="ARBA" id="ARBA00022692"/>
    </source>
</evidence>
<dbReference type="AlphaFoldDB" id="A0A081C8N1"/>
<dbReference type="InterPro" id="IPR020846">
    <property type="entry name" value="MFS_dom"/>
</dbReference>
<dbReference type="GO" id="GO:0005886">
    <property type="term" value="C:plasma membrane"/>
    <property type="evidence" value="ECO:0007669"/>
    <property type="project" value="UniProtKB-SubCell"/>
</dbReference>
<evidence type="ECO:0000256" key="2">
    <source>
        <dbReference type="ARBA" id="ARBA00022475"/>
    </source>
</evidence>
<gene>
    <name evidence="8" type="ORF">U27_00834</name>
</gene>
<feature type="transmembrane region" description="Helical" evidence="6">
    <location>
        <begin position="139"/>
        <end position="158"/>
    </location>
</feature>
<evidence type="ECO:0000256" key="4">
    <source>
        <dbReference type="ARBA" id="ARBA00022989"/>
    </source>
</evidence>
<dbReference type="GO" id="GO:0022857">
    <property type="term" value="F:transmembrane transporter activity"/>
    <property type="evidence" value="ECO:0007669"/>
    <property type="project" value="InterPro"/>
</dbReference>
<keyword evidence="4 6" id="KW-1133">Transmembrane helix</keyword>
<accession>A0A081C8N1</accession>
<feature type="transmembrane region" description="Helical" evidence="6">
    <location>
        <begin position="12"/>
        <end position="29"/>
    </location>
</feature>
<dbReference type="STRING" id="1499967.U27_00834"/>
<feature type="domain" description="Major facilitator superfamily (MFS) profile" evidence="7">
    <location>
        <begin position="1"/>
        <end position="369"/>
    </location>
</feature>
<evidence type="ECO:0000313" key="8">
    <source>
        <dbReference type="EMBL" id="GAK60936.1"/>
    </source>
</evidence>
<dbReference type="HOGENOM" id="CLU_047551_0_0_0"/>
<organism evidence="8">
    <name type="scientific">Vecturithrix granuli</name>
    <dbReference type="NCBI Taxonomy" id="1499967"/>
    <lineage>
        <taxon>Bacteria</taxon>
        <taxon>Candidatus Moduliflexota</taxon>
        <taxon>Candidatus Vecturitrichia</taxon>
        <taxon>Candidatus Vecturitrichales</taxon>
        <taxon>Candidatus Vecturitrichaceae</taxon>
        <taxon>Candidatus Vecturithrix</taxon>
    </lineage>
</organism>
<keyword evidence="3 6" id="KW-0812">Transmembrane</keyword>
<evidence type="ECO:0000256" key="5">
    <source>
        <dbReference type="ARBA" id="ARBA00023136"/>
    </source>
</evidence>
<feature type="transmembrane region" description="Helical" evidence="6">
    <location>
        <begin position="78"/>
        <end position="99"/>
    </location>
</feature>
<feature type="transmembrane region" description="Helical" evidence="6">
    <location>
        <begin position="111"/>
        <end position="133"/>
    </location>
</feature>
<dbReference type="PROSITE" id="PS50850">
    <property type="entry name" value="MFS"/>
    <property type="match status" value="1"/>
</dbReference>
<dbReference type="EMBL" id="DF820476">
    <property type="protein sequence ID" value="GAK60936.1"/>
    <property type="molecule type" value="Genomic_DNA"/>
</dbReference>
<sequence>MYTVLPTHTAEAGITLALVGILLGVNRAVRLVFNGVAGWCYDRITQRGLFLGGLALGAFSTACCAAAYQFWLLFVGRTLWGVAWSLIWIGGGVILLNLAESAERGRWTGWYQTWFFFGAGSGAFLGGMLTDLMGYHPTLWIITAIQACSVVVVAMFLPSIPDRMPAIRKEQPSQSLKTFFTHDFGLTVFLQGINRFCIPGMLAATLGLLVKERLVSPQFVLGAGTITGLLIAGRTVLSMAIAPLSGYLSDRLKSRWSVLSFALIIGIAAMLFLTSHIVLLIVIGFLCSAVITSSVQSLTITLTGDLVADAHRGKAVSILHTVGDLGSALGPPCAYTLLLYTGLSEVYLVCAFLFAVPLGLIVLKIRRNK</sequence>
<evidence type="ECO:0000256" key="6">
    <source>
        <dbReference type="SAM" id="Phobius"/>
    </source>
</evidence>
<evidence type="ECO:0000313" key="9">
    <source>
        <dbReference type="Proteomes" id="UP000030661"/>
    </source>
</evidence>
<comment type="subcellular location">
    <subcellularLocation>
        <location evidence="1">Cell membrane</location>
        <topology evidence="1">Multi-pass membrane protein</topology>
    </subcellularLocation>
</comment>
<protein>
    <submittedName>
        <fullName evidence="8">Major facilitator superfamily MFS_1</fullName>
    </submittedName>
</protein>
<dbReference type="Proteomes" id="UP000030661">
    <property type="component" value="Unassembled WGS sequence"/>
</dbReference>
<dbReference type="SUPFAM" id="SSF103473">
    <property type="entry name" value="MFS general substrate transporter"/>
    <property type="match status" value="1"/>
</dbReference>
<dbReference type="Gene3D" id="1.20.1250.20">
    <property type="entry name" value="MFS general substrate transporter like domains"/>
    <property type="match status" value="1"/>
</dbReference>
<dbReference type="InterPro" id="IPR011701">
    <property type="entry name" value="MFS"/>
</dbReference>
<dbReference type="InterPro" id="IPR050189">
    <property type="entry name" value="MFS_Efflux_Transporters"/>
</dbReference>
<feature type="transmembrane region" description="Helical" evidence="6">
    <location>
        <begin position="218"/>
        <end position="237"/>
    </location>
</feature>
<dbReference type="Pfam" id="PF07690">
    <property type="entry name" value="MFS_1"/>
    <property type="match status" value="2"/>
</dbReference>
<keyword evidence="5 6" id="KW-0472">Membrane</keyword>
<dbReference type="eggNOG" id="COG2814">
    <property type="taxonomic scope" value="Bacteria"/>
</dbReference>
<evidence type="ECO:0000259" key="7">
    <source>
        <dbReference type="PROSITE" id="PS50850"/>
    </source>
</evidence>
<evidence type="ECO:0000256" key="1">
    <source>
        <dbReference type="ARBA" id="ARBA00004651"/>
    </source>
</evidence>
<reference evidence="8" key="1">
    <citation type="journal article" date="2015" name="PeerJ">
        <title>First genomic representation of candidate bacterial phylum KSB3 points to enhanced environmental sensing as a trigger of wastewater bulking.</title>
        <authorList>
            <person name="Sekiguchi Y."/>
            <person name="Ohashi A."/>
            <person name="Parks D.H."/>
            <person name="Yamauchi T."/>
            <person name="Tyson G.W."/>
            <person name="Hugenholtz P."/>
        </authorList>
    </citation>
    <scope>NUCLEOTIDE SEQUENCE [LARGE SCALE GENOMIC DNA]</scope>
</reference>
<feature type="transmembrane region" description="Helical" evidence="6">
    <location>
        <begin position="49"/>
        <end position="72"/>
    </location>
</feature>
<dbReference type="PANTHER" id="PTHR43124:SF3">
    <property type="entry name" value="CHLORAMPHENICOL EFFLUX PUMP RV0191"/>
    <property type="match status" value="1"/>
</dbReference>
<dbReference type="PANTHER" id="PTHR43124">
    <property type="entry name" value="PURINE EFFLUX PUMP PBUE"/>
    <property type="match status" value="1"/>
</dbReference>
<keyword evidence="2" id="KW-1003">Cell membrane</keyword>
<feature type="transmembrane region" description="Helical" evidence="6">
    <location>
        <begin position="258"/>
        <end position="291"/>
    </location>
</feature>
<feature type="transmembrane region" description="Helical" evidence="6">
    <location>
        <begin position="346"/>
        <end position="363"/>
    </location>
</feature>
<dbReference type="InterPro" id="IPR036259">
    <property type="entry name" value="MFS_trans_sf"/>
</dbReference>
<proteinExistence type="predicted"/>
<name>A0A081C8N1_VECG1</name>